<evidence type="ECO:0000313" key="3">
    <source>
        <dbReference type="EMBL" id="GAI85572.1"/>
    </source>
</evidence>
<dbReference type="GO" id="GO:0006272">
    <property type="term" value="P:leading strand elongation"/>
    <property type="evidence" value="ECO:0007669"/>
    <property type="project" value="TreeGrafter"/>
</dbReference>
<dbReference type="PROSITE" id="PS01251">
    <property type="entry name" value="PCNA_1"/>
    <property type="match status" value="1"/>
</dbReference>
<comment type="caution">
    <text evidence="3">The sequence shown here is derived from an EMBL/GenBank/DDBJ whole genome shotgun (WGS) entry which is preliminary data.</text>
</comment>
<reference evidence="3" key="1">
    <citation type="journal article" date="2014" name="Front. Microbiol.">
        <title>High frequency of phylogenetically diverse reductive dehalogenase-homologous genes in deep subseafloor sedimentary metagenomes.</title>
        <authorList>
            <person name="Kawai M."/>
            <person name="Futagami T."/>
            <person name="Toyoda A."/>
            <person name="Takaki Y."/>
            <person name="Nishi S."/>
            <person name="Hori S."/>
            <person name="Arai W."/>
            <person name="Tsubouchi T."/>
            <person name="Morono Y."/>
            <person name="Uchiyama I."/>
            <person name="Ito T."/>
            <person name="Fujiyama A."/>
            <person name="Inagaki F."/>
            <person name="Takami H."/>
        </authorList>
    </citation>
    <scope>NUCLEOTIDE SEQUENCE</scope>
    <source>
        <strain evidence="3">Expedition CK06-06</strain>
    </source>
</reference>
<evidence type="ECO:0000256" key="1">
    <source>
        <dbReference type="ARBA" id="ARBA00023125"/>
    </source>
</evidence>
<dbReference type="GO" id="GO:0006275">
    <property type="term" value="P:regulation of DNA replication"/>
    <property type="evidence" value="ECO:0007669"/>
    <property type="project" value="InterPro"/>
</dbReference>
<dbReference type="Pfam" id="PF00705">
    <property type="entry name" value="PCNA_N"/>
    <property type="match status" value="1"/>
</dbReference>
<protein>
    <recommendedName>
        <fullName evidence="2">Proliferating cell nuclear antigen PCNA N-terminal domain-containing protein</fullName>
    </recommendedName>
</protein>
<dbReference type="PANTHER" id="PTHR11352:SF0">
    <property type="entry name" value="PROLIFERATING CELL NUCLEAR ANTIGEN"/>
    <property type="match status" value="1"/>
</dbReference>
<feature type="domain" description="Proliferating cell nuclear antigen PCNA N-terminal" evidence="2">
    <location>
        <begin position="1"/>
        <end position="99"/>
    </location>
</feature>
<proteinExistence type="predicted"/>
<dbReference type="Gene3D" id="3.70.10.10">
    <property type="match status" value="1"/>
</dbReference>
<name>X1RXS5_9ZZZZ</name>
<dbReference type="PRINTS" id="PR00339">
    <property type="entry name" value="PCNACYCLIN"/>
</dbReference>
<dbReference type="GO" id="GO:0030337">
    <property type="term" value="F:DNA polymerase processivity factor activity"/>
    <property type="evidence" value="ECO:0007669"/>
    <property type="project" value="InterPro"/>
</dbReference>
<feature type="non-terminal residue" evidence="3">
    <location>
        <position position="154"/>
    </location>
</feature>
<organism evidence="3">
    <name type="scientific">marine sediment metagenome</name>
    <dbReference type="NCBI Taxonomy" id="412755"/>
    <lineage>
        <taxon>unclassified sequences</taxon>
        <taxon>metagenomes</taxon>
        <taxon>ecological metagenomes</taxon>
    </lineage>
</organism>
<sequence length="154" mass="16557">MFNVKVKSDVIKGIIDVTSPLVNEAKFNITPKGISLKAVDPAHVAMVELTIKSNAFEEYKSTDMELGIDLDKLSGIMRLASSGDMVSLEYDEKSNRLVVKIGNLVRRMGLIDTAGMPDSKVPNLDLPAKAVITASELSKGVRASEAVSDHLALS</sequence>
<evidence type="ECO:0000259" key="2">
    <source>
        <dbReference type="Pfam" id="PF00705"/>
    </source>
</evidence>
<dbReference type="EMBL" id="BARW01006035">
    <property type="protein sequence ID" value="GAI85572.1"/>
    <property type="molecule type" value="Genomic_DNA"/>
</dbReference>
<dbReference type="SUPFAM" id="SSF55979">
    <property type="entry name" value="DNA clamp"/>
    <property type="match status" value="1"/>
</dbReference>
<dbReference type="InterPro" id="IPR046938">
    <property type="entry name" value="DNA_clamp_sf"/>
</dbReference>
<accession>X1RXS5</accession>
<dbReference type="GO" id="GO:0003677">
    <property type="term" value="F:DNA binding"/>
    <property type="evidence" value="ECO:0007669"/>
    <property type="project" value="UniProtKB-KW"/>
</dbReference>
<dbReference type="InterPro" id="IPR000730">
    <property type="entry name" value="Pr_cel_nuc_antig"/>
</dbReference>
<dbReference type="CDD" id="cd00577">
    <property type="entry name" value="PCNA"/>
    <property type="match status" value="1"/>
</dbReference>
<dbReference type="InterPro" id="IPR022659">
    <property type="entry name" value="Pr_cel_nuc_antig_CS"/>
</dbReference>
<dbReference type="AlphaFoldDB" id="X1RXS5"/>
<dbReference type="PANTHER" id="PTHR11352">
    <property type="entry name" value="PROLIFERATING CELL NUCLEAR ANTIGEN"/>
    <property type="match status" value="1"/>
</dbReference>
<keyword evidence="1" id="KW-0238">DNA-binding</keyword>
<gene>
    <name evidence="3" type="ORF">S12H4_12623</name>
</gene>
<dbReference type="InterPro" id="IPR022648">
    <property type="entry name" value="Pr_cel_nuc_antig_N"/>
</dbReference>